<dbReference type="AlphaFoldDB" id="A0A2S5KPM3"/>
<protein>
    <submittedName>
        <fullName evidence="5">FadR family transcriptional regulator</fullName>
    </submittedName>
</protein>
<dbReference type="InterPro" id="IPR000524">
    <property type="entry name" value="Tscrpt_reg_HTH_GntR"/>
</dbReference>
<dbReference type="SMART" id="SM00895">
    <property type="entry name" value="FCD"/>
    <property type="match status" value="1"/>
</dbReference>
<dbReference type="Gene3D" id="1.20.120.530">
    <property type="entry name" value="GntR ligand-binding domain-like"/>
    <property type="match status" value="1"/>
</dbReference>
<evidence type="ECO:0000313" key="5">
    <source>
        <dbReference type="EMBL" id="PPC76761.1"/>
    </source>
</evidence>
<dbReference type="InterPro" id="IPR036388">
    <property type="entry name" value="WH-like_DNA-bd_sf"/>
</dbReference>
<dbReference type="OrthoDB" id="1040417at2"/>
<feature type="domain" description="HTH gntR-type" evidence="4">
    <location>
        <begin position="15"/>
        <end position="83"/>
    </location>
</feature>
<dbReference type="SMART" id="SM00345">
    <property type="entry name" value="HTH_GNTR"/>
    <property type="match status" value="1"/>
</dbReference>
<keyword evidence="3" id="KW-0804">Transcription</keyword>
<dbReference type="EMBL" id="PRLP01000042">
    <property type="protein sequence ID" value="PPC76761.1"/>
    <property type="molecule type" value="Genomic_DNA"/>
</dbReference>
<gene>
    <name evidence="5" type="ORF">C4K68_13810</name>
</gene>
<dbReference type="PRINTS" id="PR00035">
    <property type="entry name" value="HTHGNTR"/>
</dbReference>
<organism evidence="5 6">
    <name type="scientific">Proteobacteria bacterium 228</name>
    <dbReference type="NCBI Taxonomy" id="2083153"/>
    <lineage>
        <taxon>Bacteria</taxon>
        <taxon>Pseudomonadati</taxon>
        <taxon>Pseudomonadota</taxon>
    </lineage>
</organism>
<dbReference type="SUPFAM" id="SSF48008">
    <property type="entry name" value="GntR ligand-binding domain-like"/>
    <property type="match status" value="1"/>
</dbReference>
<name>A0A2S5KPM3_9PROT</name>
<dbReference type="Proteomes" id="UP000238196">
    <property type="component" value="Unassembled WGS sequence"/>
</dbReference>
<dbReference type="SUPFAM" id="SSF46785">
    <property type="entry name" value="Winged helix' DNA-binding domain"/>
    <property type="match status" value="1"/>
</dbReference>
<dbReference type="Pfam" id="PF07729">
    <property type="entry name" value="FCD"/>
    <property type="match status" value="1"/>
</dbReference>
<evidence type="ECO:0000259" key="4">
    <source>
        <dbReference type="PROSITE" id="PS50949"/>
    </source>
</evidence>
<keyword evidence="1" id="KW-0805">Transcription regulation</keyword>
<dbReference type="PANTHER" id="PTHR43537">
    <property type="entry name" value="TRANSCRIPTIONAL REGULATOR, GNTR FAMILY"/>
    <property type="match status" value="1"/>
</dbReference>
<dbReference type="InterPro" id="IPR011711">
    <property type="entry name" value="GntR_C"/>
</dbReference>
<evidence type="ECO:0000313" key="6">
    <source>
        <dbReference type="Proteomes" id="UP000238196"/>
    </source>
</evidence>
<evidence type="ECO:0000256" key="1">
    <source>
        <dbReference type="ARBA" id="ARBA00023015"/>
    </source>
</evidence>
<dbReference type="GO" id="GO:0003700">
    <property type="term" value="F:DNA-binding transcription factor activity"/>
    <property type="evidence" value="ECO:0007669"/>
    <property type="project" value="InterPro"/>
</dbReference>
<comment type="caution">
    <text evidence="5">The sequence shown here is derived from an EMBL/GenBank/DDBJ whole genome shotgun (WGS) entry which is preliminary data.</text>
</comment>
<proteinExistence type="predicted"/>
<dbReference type="Gene3D" id="1.10.10.10">
    <property type="entry name" value="Winged helix-like DNA-binding domain superfamily/Winged helix DNA-binding domain"/>
    <property type="match status" value="1"/>
</dbReference>
<dbReference type="PANTHER" id="PTHR43537:SF5">
    <property type="entry name" value="UXU OPERON TRANSCRIPTIONAL REGULATOR"/>
    <property type="match status" value="1"/>
</dbReference>
<reference evidence="5 6" key="1">
    <citation type="submission" date="2018-02" db="EMBL/GenBank/DDBJ databases">
        <title>novel marine gammaproteobacteria from coastal saline agro ecosystem.</title>
        <authorList>
            <person name="Krishnan R."/>
            <person name="Ramesh Kumar N."/>
        </authorList>
    </citation>
    <scope>NUCLEOTIDE SEQUENCE [LARGE SCALE GENOMIC DNA]</scope>
    <source>
        <strain evidence="5 6">228</strain>
    </source>
</reference>
<dbReference type="Pfam" id="PF00392">
    <property type="entry name" value="GntR"/>
    <property type="match status" value="1"/>
</dbReference>
<evidence type="ECO:0000256" key="3">
    <source>
        <dbReference type="ARBA" id="ARBA00023163"/>
    </source>
</evidence>
<accession>A0A2S5KPM3</accession>
<dbReference type="InterPro" id="IPR008920">
    <property type="entry name" value="TF_FadR/GntR_C"/>
</dbReference>
<evidence type="ECO:0000256" key="2">
    <source>
        <dbReference type="ARBA" id="ARBA00023125"/>
    </source>
</evidence>
<dbReference type="InterPro" id="IPR036390">
    <property type="entry name" value="WH_DNA-bd_sf"/>
</dbReference>
<dbReference type="PROSITE" id="PS50949">
    <property type="entry name" value="HTH_GNTR"/>
    <property type="match status" value="1"/>
</dbReference>
<keyword evidence="2" id="KW-0238">DNA-binding</keyword>
<dbReference type="GO" id="GO:0003677">
    <property type="term" value="F:DNA binding"/>
    <property type="evidence" value="ECO:0007669"/>
    <property type="project" value="UniProtKB-KW"/>
</dbReference>
<sequence>MTTQLFAFEQALKNKTKKEVLAGKLLEMIFTGLLRDGDELPSERELGTLFGVSRETVRGALGLIAAYGLIQVSHGAKTRVKRDERLLQRCSELIPELGNLEINNYDIETVFDSRKVVEAAIARKAALYIDAAGLKEMQVLLNQQKELFNQPVYFQLSDKRFHKLIAEYSRNDILLAYSEELYAYGLNFRRAVMVKEGSIERSYHEHVMIYDALKAKDPDQAEKAMLNHLHSVYITTVEAMDEAE</sequence>
<dbReference type="CDD" id="cd07377">
    <property type="entry name" value="WHTH_GntR"/>
    <property type="match status" value="1"/>
</dbReference>